<proteinExistence type="predicted"/>
<organism evidence="2 3">
    <name type="scientific">Splendidivirga corallicola</name>
    <dbReference type="NCBI Taxonomy" id="3051826"/>
    <lineage>
        <taxon>Bacteria</taxon>
        <taxon>Pseudomonadati</taxon>
        <taxon>Bacteroidota</taxon>
        <taxon>Cytophagia</taxon>
        <taxon>Cytophagales</taxon>
        <taxon>Splendidivirgaceae</taxon>
        <taxon>Splendidivirga</taxon>
    </lineage>
</organism>
<comment type="caution">
    <text evidence="2">The sequence shown here is derived from an EMBL/GenBank/DDBJ whole genome shotgun (WGS) entry which is preliminary data.</text>
</comment>
<evidence type="ECO:0000313" key="2">
    <source>
        <dbReference type="EMBL" id="MDN5201028.1"/>
    </source>
</evidence>
<protein>
    <submittedName>
        <fullName evidence="2">Uncharacterized protein</fullName>
    </submittedName>
</protein>
<dbReference type="Proteomes" id="UP001172082">
    <property type="component" value="Unassembled WGS sequence"/>
</dbReference>
<dbReference type="EMBL" id="JAUJEA010000002">
    <property type="protein sequence ID" value="MDN5201028.1"/>
    <property type="molecule type" value="Genomic_DNA"/>
</dbReference>
<feature type="compositionally biased region" description="Basic residues" evidence="1">
    <location>
        <begin position="81"/>
        <end position="93"/>
    </location>
</feature>
<dbReference type="RefSeq" id="WP_346751057.1">
    <property type="nucleotide sequence ID" value="NZ_JAUJEA010000002.1"/>
</dbReference>
<name>A0ABT8KKR0_9BACT</name>
<sequence>MSITVFTRVRERGLRLRRADLKIIGSSVAMSAYNKGVKPDRIREKQPFGTFMVNSYPDDMIKSMDIIINRYMKKKQAEKPRPKRKRIIRRREN</sequence>
<accession>A0ABT8KKR0</accession>
<reference evidence="2" key="1">
    <citation type="submission" date="2023-06" db="EMBL/GenBank/DDBJ databases">
        <title>Genomic of Parafulvivirga corallium.</title>
        <authorList>
            <person name="Wang G."/>
        </authorList>
    </citation>
    <scope>NUCLEOTIDE SEQUENCE</scope>
    <source>
        <strain evidence="2">BMA10</strain>
    </source>
</reference>
<feature type="region of interest" description="Disordered" evidence="1">
    <location>
        <begin position="72"/>
        <end position="93"/>
    </location>
</feature>
<evidence type="ECO:0000313" key="3">
    <source>
        <dbReference type="Proteomes" id="UP001172082"/>
    </source>
</evidence>
<keyword evidence="3" id="KW-1185">Reference proteome</keyword>
<evidence type="ECO:0000256" key="1">
    <source>
        <dbReference type="SAM" id="MobiDB-lite"/>
    </source>
</evidence>
<gene>
    <name evidence="2" type="ORF">QQ008_06640</name>
</gene>